<keyword evidence="2" id="KW-1185">Reference proteome</keyword>
<proteinExistence type="predicted"/>
<dbReference type="Proteomes" id="UP000297245">
    <property type="component" value="Unassembled WGS sequence"/>
</dbReference>
<name>A0A4S8LK09_DENBC</name>
<sequence>MQDQQTAARSIEEQVQCEFDQLNKEIKDMTTDIPIEDRRPDLLSSVAACALTLTSGVSRGILHVSPHDVRQAFGDVNQQGVSIFHHPDFQQYYGSAEQHEVVVIEKCKQTVGTVITGLWNGSSRTTVDALHEALNKGRDELNHFKMSLTSEARQNDDEPRRRLMAKLEETQQTLKDATDFLKEIDSLKGDISSFTNEVQVFNDVYSELTSGSHDVISLLETGSPAADMTSKAATIGHIFRPLTETLTLYARDQLAHVPEAPPAYTS</sequence>
<organism evidence="1 2">
    <name type="scientific">Dendrothele bispora (strain CBS 962.96)</name>
    <dbReference type="NCBI Taxonomy" id="1314807"/>
    <lineage>
        <taxon>Eukaryota</taxon>
        <taxon>Fungi</taxon>
        <taxon>Dikarya</taxon>
        <taxon>Basidiomycota</taxon>
        <taxon>Agaricomycotina</taxon>
        <taxon>Agaricomycetes</taxon>
        <taxon>Agaricomycetidae</taxon>
        <taxon>Agaricales</taxon>
        <taxon>Agaricales incertae sedis</taxon>
        <taxon>Dendrothele</taxon>
    </lineage>
</organism>
<protein>
    <submittedName>
        <fullName evidence="1">Uncharacterized protein</fullName>
    </submittedName>
</protein>
<accession>A0A4S8LK09</accession>
<gene>
    <name evidence="1" type="ORF">K435DRAFT_295083</name>
</gene>
<evidence type="ECO:0000313" key="1">
    <source>
        <dbReference type="EMBL" id="THU89270.1"/>
    </source>
</evidence>
<dbReference type="EMBL" id="ML179374">
    <property type="protein sequence ID" value="THU89270.1"/>
    <property type="molecule type" value="Genomic_DNA"/>
</dbReference>
<evidence type="ECO:0000313" key="2">
    <source>
        <dbReference type="Proteomes" id="UP000297245"/>
    </source>
</evidence>
<dbReference type="AlphaFoldDB" id="A0A4S8LK09"/>
<reference evidence="1 2" key="1">
    <citation type="journal article" date="2019" name="Nat. Ecol. Evol.">
        <title>Megaphylogeny resolves global patterns of mushroom evolution.</title>
        <authorList>
            <person name="Varga T."/>
            <person name="Krizsan K."/>
            <person name="Foldi C."/>
            <person name="Dima B."/>
            <person name="Sanchez-Garcia M."/>
            <person name="Sanchez-Ramirez S."/>
            <person name="Szollosi G.J."/>
            <person name="Szarkandi J.G."/>
            <person name="Papp V."/>
            <person name="Albert L."/>
            <person name="Andreopoulos W."/>
            <person name="Angelini C."/>
            <person name="Antonin V."/>
            <person name="Barry K.W."/>
            <person name="Bougher N.L."/>
            <person name="Buchanan P."/>
            <person name="Buyck B."/>
            <person name="Bense V."/>
            <person name="Catcheside P."/>
            <person name="Chovatia M."/>
            <person name="Cooper J."/>
            <person name="Damon W."/>
            <person name="Desjardin D."/>
            <person name="Finy P."/>
            <person name="Geml J."/>
            <person name="Haridas S."/>
            <person name="Hughes K."/>
            <person name="Justo A."/>
            <person name="Karasinski D."/>
            <person name="Kautmanova I."/>
            <person name="Kiss B."/>
            <person name="Kocsube S."/>
            <person name="Kotiranta H."/>
            <person name="LaButti K.M."/>
            <person name="Lechner B.E."/>
            <person name="Liimatainen K."/>
            <person name="Lipzen A."/>
            <person name="Lukacs Z."/>
            <person name="Mihaltcheva S."/>
            <person name="Morgado L.N."/>
            <person name="Niskanen T."/>
            <person name="Noordeloos M.E."/>
            <person name="Ohm R.A."/>
            <person name="Ortiz-Santana B."/>
            <person name="Ovrebo C."/>
            <person name="Racz N."/>
            <person name="Riley R."/>
            <person name="Savchenko A."/>
            <person name="Shiryaev A."/>
            <person name="Soop K."/>
            <person name="Spirin V."/>
            <person name="Szebenyi C."/>
            <person name="Tomsovsky M."/>
            <person name="Tulloss R.E."/>
            <person name="Uehling J."/>
            <person name="Grigoriev I.V."/>
            <person name="Vagvolgyi C."/>
            <person name="Papp T."/>
            <person name="Martin F.M."/>
            <person name="Miettinen O."/>
            <person name="Hibbett D.S."/>
            <person name="Nagy L.G."/>
        </authorList>
    </citation>
    <scope>NUCLEOTIDE SEQUENCE [LARGE SCALE GENOMIC DNA]</scope>
    <source>
        <strain evidence="1 2">CBS 962.96</strain>
    </source>
</reference>